<dbReference type="GO" id="GO:0005744">
    <property type="term" value="C:TIM23 mitochondrial import inner membrane translocase complex"/>
    <property type="evidence" value="ECO:0007669"/>
    <property type="project" value="UniProtKB-UniRule"/>
</dbReference>
<dbReference type="GO" id="GO:0030150">
    <property type="term" value="P:protein import into mitochondrial matrix"/>
    <property type="evidence" value="ECO:0007669"/>
    <property type="project" value="UniProtKB-UniRule"/>
</dbReference>
<keyword evidence="9" id="KW-0999">Mitochondrion inner membrane</keyword>
<sequence length="261" mass="29692">MISTILHQRIRFMNSPSIKISISKCKVNLAASISTLKQLNTTPIRYHNTNSLLNKNNYSRKTLNSFNKPFLDCKHRYQTNSSKLRKAKHSKHGIVEREKAKEWSELSIRQKAVKAAKTTTNISVIVIGVGVLGVLLYYIISELFGPKSSTKVFNESLEKIRNNQECQKVLGIPIKGHGNPVPNSRLRHPRARLQDVINTDGTPHRIMQFYVEGSLTHGNALLDMVKDDQGNWVIKYLVVVVPGYGRRIYIEYHGDLSDKEK</sequence>
<keyword evidence="9" id="KW-0811">Translocation</keyword>
<evidence type="ECO:0000313" key="11">
    <source>
        <dbReference type="Proteomes" id="UP000266673"/>
    </source>
</evidence>
<proteinExistence type="inferred from homology"/>
<feature type="transmembrane region" description="Helical" evidence="9">
    <location>
        <begin position="119"/>
        <end position="140"/>
    </location>
</feature>
<evidence type="ECO:0000256" key="7">
    <source>
        <dbReference type="ARBA" id="ARBA00023128"/>
    </source>
</evidence>
<evidence type="ECO:0000256" key="9">
    <source>
        <dbReference type="RuleBase" id="RU367142"/>
    </source>
</evidence>
<comment type="subcellular location">
    <subcellularLocation>
        <location evidence="9">Mitochondrion inner membrane</location>
        <topology evidence="9">Single-pass membrane protein</topology>
    </subcellularLocation>
    <subcellularLocation>
        <location evidence="1">Mitochondrion membrane</location>
        <topology evidence="1">Single-pass membrane protein</topology>
    </subcellularLocation>
</comment>
<dbReference type="InterPro" id="IPR013261">
    <property type="entry name" value="Tim21"/>
</dbReference>
<keyword evidence="8 9" id="KW-0472">Membrane</keyword>
<dbReference type="Pfam" id="PF08294">
    <property type="entry name" value="TIM21"/>
    <property type="match status" value="1"/>
</dbReference>
<organism evidence="10 11">
    <name type="scientific">Gigaspora rosea</name>
    <dbReference type="NCBI Taxonomy" id="44941"/>
    <lineage>
        <taxon>Eukaryota</taxon>
        <taxon>Fungi</taxon>
        <taxon>Fungi incertae sedis</taxon>
        <taxon>Mucoromycota</taxon>
        <taxon>Glomeromycotina</taxon>
        <taxon>Glomeromycetes</taxon>
        <taxon>Diversisporales</taxon>
        <taxon>Gigasporaceae</taxon>
        <taxon>Gigaspora</taxon>
    </lineage>
</organism>
<comment type="similarity">
    <text evidence="2 9">Belongs to the TIM21 family.</text>
</comment>
<accession>A0A397TYM2</accession>
<evidence type="ECO:0000313" key="10">
    <source>
        <dbReference type="EMBL" id="RIB03102.1"/>
    </source>
</evidence>
<protein>
    <recommendedName>
        <fullName evidence="3 9">Mitochondrial import inner membrane translocase subunit Tim21</fullName>
    </recommendedName>
</protein>
<name>A0A397TYM2_9GLOM</name>
<reference evidence="10 11" key="1">
    <citation type="submission" date="2018-06" db="EMBL/GenBank/DDBJ databases">
        <title>Comparative genomics reveals the genomic features of Rhizophagus irregularis, R. cerebriforme, R. diaphanum and Gigaspora rosea, and their symbiotic lifestyle signature.</title>
        <authorList>
            <person name="Morin E."/>
            <person name="San Clemente H."/>
            <person name="Chen E.C.H."/>
            <person name="De La Providencia I."/>
            <person name="Hainaut M."/>
            <person name="Kuo A."/>
            <person name="Kohler A."/>
            <person name="Murat C."/>
            <person name="Tang N."/>
            <person name="Roy S."/>
            <person name="Loubradou J."/>
            <person name="Henrissat B."/>
            <person name="Grigoriev I.V."/>
            <person name="Corradi N."/>
            <person name="Roux C."/>
            <person name="Martin F.M."/>
        </authorList>
    </citation>
    <scope>NUCLEOTIDE SEQUENCE [LARGE SCALE GENOMIC DNA]</scope>
    <source>
        <strain evidence="10 11">DAOM 194757</strain>
    </source>
</reference>
<evidence type="ECO:0000256" key="1">
    <source>
        <dbReference type="ARBA" id="ARBA00004304"/>
    </source>
</evidence>
<comment type="function">
    <text evidence="9">Essential component of the TIM23 complex, a complex that mediates the translocation of transit peptide-containing proteins across the mitochondrial inner membrane.</text>
</comment>
<keyword evidence="11" id="KW-1185">Reference proteome</keyword>
<evidence type="ECO:0000256" key="4">
    <source>
        <dbReference type="ARBA" id="ARBA00022692"/>
    </source>
</evidence>
<evidence type="ECO:0000256" key="8">
    <source>
        <dbReference type="ARBA" id="ARBA00023136"/>
    </source>
</evidence>
<dbReference type="EMBL" id="QKWP01002503">
    <property type="protein sequence ID" value="RIB03102.1"/>
    <property type="molecule type" value="Genomic_DNA"/>
</dbReference>
<gene>
    <name evidence="10" type="ORF">C2G38_2123831</name>
</gene>
<keyword evidence="9" id="KW-0813">Transport</keyword>
<keyword evidence="9" id="KW-0653">Protein transport</keyword>
<evidence type="ECO:0000256" key="3">
    <source>
        <dbReference type="ARBA" id="ARBA00020726"/>
    </source>
</evidence>
<keyword evidence="5" id="KW-0809">Transit peptide</keyword>
<keyword evidence="6 9" id="KW-1133">Transmembrane helix</keyword>
<comment type="subunit">
    <text evidence="9">Component of the TIM23 complex.</text>
</comment>
<comment type="caution">
    <text evidence="10">The sequence shown here is derived from an EMBL/GenBank/DDBJ whole genome shotgun (WGS) entry which is preliminary data.</text>
</comment>
<dbReference type="InterPro" id="IPR038552">
    <property type="entry name" value="Tim21_IMS_sf"/>
</dbReference>
<evidence type="ECO:0000256" key="6">
    <source>
        <dbReference type="ARBA" id="ARBA00022989"/>
    </source>
</evidence>
<dbReference type="Proteomes" id="UP000266673">
    <property type="component" value="Unassembled WGS sequence"/>
</dbReference>
<dbReference type="AlphaFoldDB" id="A0A397TYM2"/>
<dbReference type="OrthoDB" id="436405at2759"/>
<dbReference type="PANTHER" id="PTHR13032:SF6">
    <property type="entry name" value="MITOCHONDRIAL IMPORT INNER MEMBRANE TRANSLOCASE SUBUNIT TIM21"/>
    <property type="match status" value="1"/>
</dbReference>
<evidence type="ECO:0000256" key="5">
    <source>
        <dbReference type="ARBA" id="ARBA00022946"/>
    </source>
</evidence>
<evidence type="ECO:0000256" key="2">
    <source>
        <dbReference type="ARBA" id="ARBA00010867"/>
    </source>
</evidence>
<dbReference type="PANTHER" id="PTHR13032">
    <property type="entry name" value="MITOCHONDRIAL IMPORT INNER MEMBRANE TRANSLOCASE SUBUNIT TIM21"/>
    <property type="match status" value="1"/>
</dbReference>
<keyword evidence="7 9" id="KW-0496">Mitochondrion</keyword>
<dbReference type="STRING" id="44941.A0A397TYM2"/>
<keyword evidence="4 9" id="KW-0812">Transmembrane</keyword>
<dbReference type="Gene3D" id="3.10.450.320">
    <property type="entry name" value="Mitochondrial import inner membrane translocase subunit Tim21"/>
    <property type="match status" value="1"/>
</dbReference>